<dbReference type="AlphaFoldDB" id="A0A1E3LU44"/>
<dbReference type="PANTHER" id="PTHR42879:SF2">
    <property type="entry name" value="3-OXOACYL-[ACYL-CARRIER-PROTEIN] REDUCTASE FABG"/>
    <property type="match status" value="1"/>
</dbReference>
<gene>
    <name evidence="3" type="ORF">BFL28_04475</name>
</gene>
<dbReference type="RefSeq" id="WP_069321639.1">
    <property type="nucleotide sequence ID" value="NZ_MDDS01000057.1"/>
</dbReference>
<dbReference type="GO" id="GO:0016491">
    <property type="term" value="F:oxidoreductase activity"/>
    <property type="evidence" value="ECO:0007669"/>
    <property type="project" value="UniProtKB-KW"/>
</dbReference>
<keyword evidence="2" id="KW-0560">Oxidoreductase</keyword>
<dbReference type="PRINTS" id="PR00081">
    <property type="entry name" value="GDHRDH"/>
</dbReference>
<dbReference type="InterPro" id="IPR020904">
    <property type="entry name" value="Sc_DH/Rdtase_CS"/>
</dbReference>
<dbReference type="NCBIfam" id="NF009466">
    <property type="entry name" value="PRK12826.1-2"/>
    <property type="match status" value="1"/>
</dbReference>
<comment type="similarity">
    <text evidence="1">Belongs to the short-chain dehydrogenases/reductases (SDR) family.</text>
</comment>
<dbReference type="GO" id="GO:0032787">
    <property type="term" value="P:monocarboxylic acid metabolic process"/>
    <property type="evidence" value="ECO:0007669"/>
    <property type="project" value="UniProtKB-ARBA"/>
</dbReference>
<evidence type="ECO:0000313" key="3">
    <source>
        <dbReference type="EMBL" id="ODP36705.1"/>
    </source>
</evidence>
<evidence type="ECO:0000256" key="1">
    <source>
        <dbReference type="ARBA" id="ARBA00006484"/>
    </source>
</evidence>
<dbReference type="PANTHER" id="PTHR42879">
    <property type="entry name" value="3-OXOACYL-(ACYL-CARRIER-PROTEIN) REDUCTASE"/>
    <property type="match status" value="1"/>
</dbReference>
<dbReference type="InterPro" id="IPR002347">
    <property type="entry name" value="SDR_fam"/>
</dbReference>
<dbReference type="Proteomes" id="UP000094487">
    <property type="component" value="Unassembled WGS sequence"/>
</dbReference>
<dbReference type="Pfam" id="PF13561">
    <property type="entry name" value="adh_short_C2"/>
    <property type="match status" value="1"/>
</dbReference>
<dbReference type="PRINTS" id="PR00080">
    <property type="entry name" value="SDRFAMILY"/>
</dbReference>
<dbReference type="InterPro" id="IPR036291">
    <property type="entry name" value="NAD(P)-bd_dom_sf"/>
</dbReference>
<protein>
    <submittedName>
        <fullName evidence="3">3-oxoacyl-ACP reductase</fullName>
    </submittedName>
</protein>
<dbReference type="InterPro" id="IPR050259">
    <property type="entry name" value="SDR"/>
</dbReference>
<dbReference type="STRING" id="1888892.BFL28_04475"/>
<sequence length="250" mass="26293">MSSREFAGKRAVITGGARGVGAVAARMLLARGATVSLWDRNAEQLAEVERKLAPTGSLHTQTVDVADADEVAAVTERAVALMGGIDILVTAAGIAGVNAPVESFPPDVWDQVMRVNLGGVFLCCRAVVPHMRRQNYGRIVTIASVAGKEGNPNASAYSASKAGVINLTKALGKELADTNITVNTITPAVIATEMLNDVSEDQIRYMVSKIPMGRTGTPDEVAEMICFLSSDRATFSTAATFDMSGGRTTY</sequence>
<proteinExistence type="inferred from homology"/>
<evidence type="ECO:0000256" key="2">
    <source>
        <dbReference type="ARBA" id="ARBA00023002"/>
    </source>
</evidence>
<name>A0A1E3LU44_9SPHN</name>
<dbReference type="SUPFAM" id="SSF51735">
    <property type="entry name" value="NAD(P)-binding Rossmann-fold domains"/>
    <property type="match status" value="1"/>
</dbReference>
<accession>A0A1E3LU44</accession>
<evidence type="ECO:0000313" key="4">
    <source>
        <dbReference type="Proteomes" id="UP000094487"/>
    </source>
</evidence>
<organism evidence="3 4">
    <name type="scientific">Sphingomonas turrisvirgatae</name>
    <dbReference type="NCBI Taxonomy" id="1888892"/>
    <lineage>
        <taxon>Bacteria</taxon>
        <taxon>Pseudomonadati</taxon>
        <taxon>Pseudomonadota</taxon>
        <taxon>Alphaproteobacteria</taxon>
        <taxon>Sphingomonadales</taxon>
        <taxon>Sphingomonadaceae</taxon>
        <taxon>Sphingomonas</taxon>
    </lineage>
</organism>
<dbReference type="Gene3D" id="3.40.50.720">
    <property type="entry name" value="NAD(P)-binding Rossmann-like Domain"/>
    <property type="match status" value="1"/>
</dbReference>
<dbReference type="EMBL" id="MDDS01000057">
    <property type="protein sequence ID" value="ODP36705.1"/>
    <property type="molecule type" value="Genomic_DNA"/>
</dbReference>
<dbReference type="OrthoDB" id="9803333at2"/>
<comment type="caution">
    <text evidence="3">The sequence shown here is derived from an EMBL/GenBank/DDBJ whole genome shotgun (WGS) entry which is preliminary data.</text>
</comment>
<reference evidence="3 4" key="1">
    <citation type="submission" date="2016-08" db="EMBL/GenBank/DDBJ databases">
        <title>Draft genome of the agarase producing Sphingomonas sp. MCT13.</title>
        <authorList>
            <person name="D'Andrea M.M."/>
            <person name="Rossolini G.M."/>
            <person name="Thaller M.C."/>
        </authorList>
    </citation>
    <scope>NUCLEOTIDE SEQUENCE [LARGE SCALE GENOMIC DNA]</scope>
    <source>
        <strain evidence="3 4">MCT13</strain>
    </source>
</reference>
<dbReference type="FunFam" id="3.40.50.720:FF:000173">
    <property type="entry name" value="3-oxoacyl-[acyl-carrier protein] reductase"/>
    <property type="match status" value="1"/>
</dbReference>
<dbReference type="PROSITE" id="PS00061">
    <property type="entry name" value="ADH_SHORT"/>
    <property type="match status" value="1"/>
</dbReference>
<keyword evidence="4" id="KW-1185">Reference proteome</keyword>